<gene>
    <name evidence="3" type="ORF">CBF36_07385</name>
</gene>
<accession>A0A429ZIE7</accession>
<organism evidence="3 4">
    <name type="scientific">Vagococcus bubulae</name>
    <dbReference type="NCBI Taxonomy" id="1977868"/>
    <lineage>
        <taxon>Bacteria</taxon>
        <taxon>Bacillati</taxon>
        <taxon>Bacillota</taxon>
        <taxon>Bacilli</taxon>
        <taxon>Lactobacillales</taxon>
        <taxon>Enterococcaceae</taxon>
        <taxon>Vagococcus</taxon>
    </lineage>
</organism>
<dbReference type="RefSeq" id="WP_125957815.1">
    <property type="nucleotide sequence ID" value="NZ_JAQEJV010000011.1"/>
</dbReference>
<dbReference type="SUPFAM" id="SSF53474">
    <property type="entry name" value="alpha/beta-Hydrolases"/>
    <property type="match status" value="1"/>
</dbReference>
<evidence type="ECO:0000259" key="2">
    <source>
        <dbReference type="Pfam" id="PF12146"/>
    </source>
</evidence>
<sequence length="247" mass="28129">MKIEPFYSKVTNKAVLLLHAYTGSSNDVRALARRVERAGYSVYAPMFTGHGTNEPMDILEQTSDVWWQDAKRAIEFLKEEGHTQFAVFGLSMGGLFAMKLLETYPDLFVGGGTFSSPLDPTDATNIYPNFLKYCEYRYDKLNLSLDEKTKKLDTIKEPLDTQLKDITGTVQTVYDGLSDVEKPIFLAQSAKDEMVRAEGVYDAARDLKKAFVEVHWYPNSTHVITVSHDKIQFEQDVVQFIQKLSWE</sequence>
<feature type="domain" description="Serine aminopeptidase S33" evidence="2">
    <location>
        <begin position="12"/>
        <end position="225"/>
    </location>
</feature>
<evidence type="ECO:0000313" key="4">
    <source>
        <dbReference type="Proteomes" id="UP000288490"/>
    </source>
</evidence>
<dbReference type="InterPro" id="IPR012354">
    <property type="entry name" value="Esterase_lipase"/>
</dbReference>
<keyword evidence="4" id="KW-1185">Reference proteome</keyword>
<feature type="active site" description="Nucleophile" evidence="1">
    <location>
        <position position="91"/>
    </location>
</feature>
<dbReference type="Gene3D" id="3.40.50.1820">
    <property type="entry name" value="alpha/beta hydrolase"/>
    <property type="match status" value="1"/>
</dbReference>
<dbReference type="Proteomes" id="UP000288490">
    <property type="component" value="Unassembled WGS sequence"/>
</dbReference>
<protein>
    <recommendedName>
        <fullName evidence="2">Serine aminopeptidase S33 domain-containing protein</fullName>
    </recommendedName>
</protein>
<feature type="active site" description="Charge relay system" evidence="1">
    <location>
        <position position="192"/>
    </location>
</feature>
<dbReference type="AlphaFoldDB" id="A0A429ZIE7"/>
<dbReference type="InterPro" id="IPR029058">
    <property type="entry name" value="AB_hydrolase_fold"/>
</dbReference>
<dbReference type="InterPro" id="IPR022742">
    <property type="entry name" value="Hydrolase_4"/>
</dbReference>
<dbReference type="OrthoDB" id="9800213at2"/>
<feature type="active site" description="Charge relay system" evidence="1">
    <location>
        <position position="222"/>
    </location>
</feature>
<dbReference type="Pfam" id="PF12146">
    <property type="entry name" value="Hydrolase_4"/>
    <property type="match status" value="1"/>
</dbReference>
<proteinExistence type="predicted"/>
<comment type="caution">
    <text evidence="3">The sequence shown here is derived from an EMBL/GenBank/DDBJ whole genome shotgun (WGS) entry which is preliminary data.</text>
</comment>
<evidence type="ECO:0000313" key="3">
    <source>
        <dbReference type="EMBL" id="RST93439.1"/>
    </source>
</evidence>
<dbReference type="PIRSF" id="PIRSF017388">
    <property type="entry name" value="Esterase_lipase"/>
    <property type="match status" value="1"/>
</dbReference>
<dbReference type="PANTHER" id="PTHR11614">
    <property type="entry name" value="PHOSPHOLIPASE-RELATED"/>
    <property type="match status" value="1"/>
</dbReference>
<reference evidence="3 4" key="1">
    <citation type="submission" date="2017-05" db="EMBL/GenBank/DDBJ databases">
        <title>Vagococcus spp. assemblies.</title>
        <authorList>
            <person name="Gulvik C.A."/>
        </authorList>
    </citation>
    <scope>NUCLEOTIDE SEQUENCE [LARGE SCALE GENOMIC DNA]</scope>
    <source>
        <strain evidence="3 4">SS1994</strain>
    </source>
</reference>
<dbReference type="InterPro" id="IPR051044">
    <property type="entry name" value="MAG_DAG_Lipase"/>
</dbReference>
<name>A0A429ZIE7_9ENTE</name>
<dbReference type="EMBL" id="NGJT01000012">
    <property type="protein sequence ID" value="RST93439.1"/>
    <property type="molecule type" value="Genomic_DNA"/>
</dbReference>
<evidence type="ECO:0000256" key="1">
    <source>
        <dbReference type="PIRSR" id="PIRSR017388-1"/>
    </source>
</evidence>
<dbReference type="GO" id="GO:0052689">
    <property type="term" value="F:carboxylic ester hydrolase activity"/>
    <property type="evidence" value="ECO:0007669"/>
    <property type="project" value="InterPro"/>
</dbReference>